<dbReference type="InterPro" id="IPR020625">
    <property type="entry name" value="Schiff_base-form_aldolases_AS"/>
</dbReference>
<comment type="catalytic activity">
    <reaction evidence="11 12">
        <text>L-aspartate 4-semialdehyde + pyruvate = (2S,4S)-4-hydroxy-2,3,4,5-tetrahydrodipicolinate + H2O + H(+)</text>
        <dbReference type="Rhea" id="RHEA:34171"/>
        <dbReference type="ChEBI" id="CHEBI:15361"/>
        <dbReference type="ChEBI" id="CHEBI:15377"/>
        <dbReference type="ChEBI" id="CHEBI:15378"/>
        <dbReference type="ChEBI" id="CHEBI:67139"/>
        <dbReference type="ChEBI" id="CHEBI:537519"/>
        <dbReference type="EC" id="4.3.3.7"/>
    </reaction>
</comment>
<dbReference type="Pfam" id="PF00701">
    <property type="entry name" value="DHDPS"/>
    <property type="match status" value="1"/>
</dbReference>
<evidence type="ECO:0000256" key="4">
    <source>
        <dbReference type="ARBA" id="ARBA00012086"/>
    </source>
</evidence>
<organism evidence="16 17">
    <name type="scientific">Corynebacterium aurimucosum</name>
    <dbReference type="NCBI Taxonomy" id="169292"/>
    <lineage>
        <taxon>Bacteria</taxon>
        <taxon>Bacillati</taxon>
        <taxon>Actinomycetota</taxon>
        <taxon>Actinomycetes</taxon>
        <taxon>Mycobacteriales</taxon>
        <taxon>Corynebacteriaceae</taxon>
        <taxon>Corynebacterium</taxon>
    </lineage>
</organism>
<evidence type="ECO:0000256" key="9">
    <source>
        <dbReference type="ARBA" id="ARBA00023239"/>
    </source>
</evidence>
<feature type="site" description="Part of a proton relay during catalysis" evidence="12">
    <location>
        <position position="56"/>
    </location>
</feature>
<evidence type="ECO:0000256" key="2">
    <source>
        <dbReference type="ARBA" id="ARBA00005120"/>
    </source>
</evidence>
<dbReference type="SMART" id="SM01130">
    <property type="entry name" value="DHDPS"/>
    <property type="match status" value="1"/>
</dbReference>
<dbReference type="PIRSF" id="PIRSF001365">
    <property type="entry name" value="DHDPS"/>
    <property type="match status" value="1"/>
</dbReference>
<comment type="pathway">
    <text evidence="2 12">Amino-acid biosynthesis; L-lysine biosynthesis via DAP pathway; (S)-tetrahydrodipicolinate from L-aspartate: step 3/4.</text>
</comment>
<evidence type="ECO:0000313" key="16">
    <source>
        <dbReference type="EMBL" id="TVU85343.1"/>
    </source>
</evidence>
<comment type="caution">
    <text evidence="16">The sequence shown here is derived from an EMBL/GenBank/DDBJ whole genome shotgun (WGS) entry which is preliminary data.</text>
</comment>
<gene>
    <name evidence="12 16" type="primary">dapA</name>
    <name evidence="16" type="ORF">FQN05_04495</name>
</gene>
<dbReference type="CDD" id="cd00950">
    <property type="entry name" value="DHDPS"/>
    <property type="match status" value="1"/>
</dbReference>
<evidence type="ECO:0000256" key="6">
    <source>
        <dbReference type="ARBA" id="ARBA00022605"/>
    </source>
</evidence>
<evidence type="ECO:0000256" key="5">
    <source>
        <dbReference type="ARBA" id="ARBA00022490"/>
    </source>
</evidence>
<evidence type="ECO:0000256" key="13">
    <source>
        <dbReference type="PIRNR" id="PIRNR001365"/>
    </source>
</evidence>
<evidence type="ECO:0000256" key="12">
    <source>
        <dbReference type="HAMAP-Rule" id="MF_00418"/>
    </source>
</evidence>
<comment type="subunit">
    <text evidence="12">Homotetramer; dimer of dimers.</text>
</comment>
<evidence type="ECO:0000256" key="7">
    <source>
        <dbReference type="ARBA" id="ARBA00022915"/>
    </source>
</evidence>
<proteinExistence type="inferred from homology"/>
<feature type="site" description="Part of a proton relay during catalysis" evidence="12">
    <location>
        <position position="119"/>
    </location>
</feature>
<name>A0A558IVE8_9CORY</name>
<evidence type="ECO:0000256" key="3">
    <source>
        <dbReference type="ARBA" id="ARBA00007592"/>
    </source>
</evidence>
<comment type="caution">
    <text evidence="12">Was originally thought to be a dihydrodipicolinate synthase (DHDPS), catalyzing the condensation of (S)-aspartate-beta-semialdehyde [(S)-ASA] and pyruvate to dihydrodipicolinate (DHDP). However, it was shown in E.coli that the product of the enzymatic reaction is not dihydrodipicolinate but in fact (4S)-4-hydroxy-2,3,4,5-tetrahydro-(2S)-dipicolinic acid (HTPA), and that the consecutive dehydration reaction leading to DHDP is not spontaneous but catalyzed by DapB.</text>
</comment>
<dbReference type="InterPro" id="IPR020624">
    <property type="entry name" value="Schiff_base-form_aldolases_CS"/>
</dbReference>
<evidence type="ECO:0000256" key="8">
    <source>
        <dbReference type="ARBA" id="ARBA00023154"/>
    </source>
</evidence>
<dbReference type="GO" id="GO:0009089">
    <property type="term" value="P:lysine biosynthetic process via diaminopimelate"/>
    <property type="evidence" value="ECO:0007669"/>
    <property type="project" value="UniProtKB-UniRule"/>
</dbReference>
<dbReference type="InterPro" id="IPR005263">
    <property type="entry name" value="DapA"/>
</dbReference>
<evidence type="ECO:0000256" key="14">
    <source>
        <dbReference type="PIRSR" id="PIRSR001365-1"/>
    </source>
</evidence>
<comment type="subcellular location">
    <subcellularLocation>
        <location evidence="12">Cytoplasm</location>
    </subcellularLocation>
</comment>
<keyword evidence="7 12" id="KW-0220">Diaminopimelate biosynthesis</keyword>
<keyword evidence="6 12" id="KW-0028">Amino-acid biosynthesis</keyword>
<evidence type="ECO:0000256" key="15">
    <source>
        <dbReference type="PIRSR" id="PIRSR001365-2"/>
    </source>
</evidence>
<dbReference type="InterPro" id="IPR002220">
    <property type="entry name" value="DapA-like"/>
</dbReference>
<keyword evidence="5 12" id="KW-0963">Cytoplasm</keyword>
<feature type="active site" description="Schiff-base intermediate with substrate" evidence="12 14">
    <location>
        <position position="173"/>
    </location>
</feature>
<evidence type="ECO:0000256" key="1">
    <source>
        <dbReference type="ARBA" id="ARBA00003294"/>
    </source>
</evidence>
<dbReference type="SUPFAM" id="SSF51569">
    <property type="entry name" value="Aldolase"/>
    <property type="match status" value="1"/>
</dbReference>
<dbReference type="PANTHER" id="PTHR12128:SF66">
    <property type="entry name" value="4-HYDROXY-2-OXOGLUTARATE ALDOLASE, MITOCHONDRIAL"/>
    <property type="match status" value="1"/>
</dbReference>
<dbReference type="EMBL" id="VMTX01000004">
    <property type="protein sequence ID" value="TVU85343.1"/>
    <property type="molecule type" value="Genomic_DNA"/>
</dbReference>
<dbReference type="PANTHER" id="PTHR12128">
    <property type="entry name" value="DIHYDRODIPICOLINATE SYNTHASE"/>
    <property type="match status" value="1"/>
</dbReference>
<keyword evidence="10 12" id="KW-0704">Schiff base</keyword>
<dbReference type="NCBIfam" id="TIGR00674">
    <property type="entry name" value="dapA"/>
    <property type="match status" value="1"/>
</dbReference>
<accession>A0A558IVE8</accession>
<evidence type="ECO:0000313" key="17">
    <source>
        <dbReference type="Proteomes" id="UP000320648"/>
    </source>
</evidence>
<feature type="binding site" evidence="12 15">
    <location>
        <position position="57"/>
    </location>
    <ligand>
        <name>pyruvate</name>
        <dbReference type="ChEBI" id="CHEBI:15361"/>
    </ligand>
</feature>
<dbReference type="PROSITE" id="PS00666">
    <property type="entry name" value="DHDPS_2"/>
    <property type="match status" value="1"/>
</dbReference>
<dbReference type="PRINTS" id="PR00146">
    <property type="entry name" value="DHPICSNTHASE"/>
</dbReference>
<dbReference type="InterPro" id="IPR013785">
    <property type="entry name" value="Aldolase_TIM"/>
</dbReference>
<keyword evidence="9 12" id="KW-0456">Lyase</keyword>
<dbReference type="EC" id="4.3.3.7" evidence="4 12"/>
<dbReference type="GO" id="GO:0005829">
    <property type="term" value="C:cytosol"/>
    <property type="evidence" value="ECO:0007669"/>
    <property type="project" value="TreeGrafter"/>
</dbReference>
<dbReference type="Gene3D" id="3.20.20.70">
    <property type="entry name" value="Aldolase class I"/>
    <property type="match status" value="1"/>
</dbReference>
<dbReference type="UniPathway" id="UPA00034">
    <property type="reaction ID" value="UER00017"/>
</dbReference>
<dbReference type="GO" id="GO:0019877">
    <property type="term" value="P:diaminopimelate biosynthetic process"/>
    <property type="evidence" value="ECO:0007669"/>
    <property type="project" value="UniProtKB-UniRule"/>
</dbReference>
<feature type="active site" description="Proton donor/acceptor" evidence="12 14">
    <location>
        <position position="145"/>
    </location>
</feature>
<dbReference type="PROSITE" id="PS00665">
    <property type="entry name" value="DHDPS_1"/>
    <property type="match status" value="1"/>
</dbReference>
<evidence type="ECO:0000256" key="10">
    <source>
        <dbReference type="ARBA" id="ARBA00023270"/>
    </source>
</evidence>
<dbReference type="HAMAP" id="MF_00418">
    <property type="entry name" value="DapA"/>
    <property type="match status" value="1"/>
</dbReference>
<reference evidence="16 17" key="1">
    <citation type="submission" date="2019-07" db="EMBL/GenBank/DDBJ databases">
        <title>Draft genome of C. aurimucosum strain 15-4290.</title>
        <authorList>
            <person name="Pacheco L.G.C."/>
            <person name="Aguiar E.R.G.R."/>
            <person name="Navas J."/>
            <person name="Santos C.S."/>
            <person name="Rocha D.J.P.G."/>
        </authorList>
    </citation>
    <scope>NUCLEOTIDE SEQUENCE [LARGE SCALE GENOMIC DNA]</scope>
    <source>
        <strain evidence="16 17">15-4290</strain>
    </source>
</reference>
<dbReference type="AlphaFoldDB" id="A0A558IVE8"/>
<keyword evidence="8 12" id="KW-0457">Lysine biosynthesis</keyword>
<dbReference type="RefSeq" id="WP_049157584.1">
    <property type="nucleotide sequence ID" value="NZ_JUMN01000120.1"/>
</dbReference>
<dbReference type="GO" id="GO:0008840">
    <property type="term" value="F:4-hydroxy-tetrahydrodipicolinate synthase activity"/>
    <property type="evidence" value="ECO:0007669"/>
    <property type="project" value="UniProtKB-UniRule"/>
</dbReference>
<dbReference type="Proteomes" id="UP000320648">
    <property type="component" value="Unassembled WGS sequence"/>
</dbReference>
<protein>
    <recommendedName>
        <fullName evidence="4 12">4-hydroxy-tetrahydrodipicolinate synthase</fullName>
        <shortName evidence="12">HTPA synthase</shortName>
        <ecNumber evidence="4 12">4.3.3.7</ecNumber>
    </recommendedName>
</protein>
<feature type="binding site" evidence="12 15">
    <location>
        <position position="213"/>
    </location>
    <ligand>
        <name>pyruvate</name>
        <dbReference type="ChEBI" id="CHEBI:15361"/>
    </ligand>
</feature>
<evidence type="ECO:0000256" key="11">
    <source>
        <dbReference type="ARBA" id="ARBA00047836"/>
    </source>
</evidence>
<comment type="similarity">
    <text evidence="3 12 13">Belongs to the DapA family.</text>
</comment>
<sequence>MSTGMTAQAGVDTFGRVGVAMVTPFDQDGALDVSAGRRLAAHLVDNGVDSLILSGTTGESPTTSLDEKLELFAAVKEEVGGRAKLCAGAGTNNTATSIEAARAFADAGADSLLVVTPYYSKPSQAGVYAHFTAVADAVDLPICLYDIPGRSGIPIETETLLRLAEVPNIKAVKDAKGDLVAAAPLIQETGLAWYSGDDGLNLPWLALGASGVISVIGHLAPRALADLYVAFDEGDIARAREINAKTLSPLVEAQGRLGGATLVKAALRLQGIEVGEPRLPVTAADAEEIEALRHDLEKAGVL</sequence>
<comment type="function">
    <text evidence="1 12">Catalyzes the condensation of (S)-aspartate-beta-semialdehyde [(S)-ASA] and pyruvate to 4-hydroxy-tetrahydrodipicolinate (HTPA).</text>
</comment>